<feature type="region of interest" description="Disordered" evidence="1">
    <location>
        <begin position="411"/>
        <end position="707"/>
    </location>
</feature>
<feature type="region of interest" description="Disordered" evidence="1">
    <location>
        <begin position="783"/>
        <end position="857"/>
    </location>
</feature>
<feature type="compositionally biased region" description="Acidic residues" evidence="1">
    <location>
        <begin position="512"/>
        <end position="521"/>
    </location>
</feature>
<feature type="compositionally biased region" description="Low complexity" evidence="1">
    <location>
        <begin position="802"/>
        <end position="814"/>
    </location>
</feature>
<feature type="compositionally biased region" description="Acidic residues" evidence="1">
    <location>
        <begin position="451"/>
        <end position="488"/>
    </location>
</feature>
<feature type="compositionally biased region" description="Low complexity" evidence="1">
    <location>
        <begin position="558"/>
        <end position="570"/>
    </location>
</feature>
<organism evidence="2 3">
    <name type="scientific">Didymella glomerata</name>
    <dbReference type="NCBI Taxonomy" id="749621"/>
    <lineage>
        <taxon>Eukaryota</taxon>
        <taxon>Fungi</taxon>
        <taxon>Dikarya</taxon>
        <taxon>Ascomycota</taxon>
        <taxon>Pezizomycotina</taxon>
        <taxon>Dothideomycetes</taxon>
        <taxon>Pleosporomycetidae</taxon>
        <taxon>Pleosporales</taxon>
        <taxon>Pleosporineae</taxon>
        <taxon>Didymellaceae</taxon>
        <taxon>Didymella</taxon>
    </lineage>
</organism>
<dbReference type="OrthoDB" id="5339076at2759"/>
<dbReference type="EMBL" id="JAPEUV010000099">
    <property type="protein sequence ID" value="KAJ4333230.1"/>
    <property type="molecule type" value="Genomic_DNA"/>
</dbReference>
<dbReference type="AlphaFoldDB" id="A0A9W8WU97"/>
<feature type="compositionally biased region" description="Polar residues" evidence="1">
    <location>
        <begin position="536"/>
        <end position="550"/>
    </location>
</feature>
<feature type="compositionally biased region" description="Basic and acidic residues" evidence="1">
    <location>
        <begin position="630"/>
        <end position="640"/>
    </location>
</feature>
<evidence type="ECO:0000256" key="1">
    <source>
        <dbReference type="SAM" id="MobiDB-lite"/>
    </source>
</evidence>
<keyword evidence="3" id="KW-1185">Reference proteome</keyword>
<comment type="caution">
    <text evidence="2">The sequence shown here is derived from an EMBL/GenBank/DDBJ whole genome shotgun (WGS) entry which is preliminary data.</text>
</comment>
<dbReference type="InterPro" id="IPR018822">
    <property type="entry name" value="UPF0646"/>
</dbReference>
<proteinExistence type="predicted"/>
<evidence type="ECO:0000313" key="3">
    <source>
        <dbReference type="Proteomes" id="UP001140562"/>
    </source>
</evidence>
<protein>
    <submittedName>
        <fullName evidence="2">Uncharacterized protein</fullName>
    </submittedName>
</protein>
<sequence>MTTTAQVVPALEVSAPDDNMDMLSDTAFDFGDGDGDIDLDLDAAPSVHDDDMSLNDAGTDGGIDVSEHIDQDDFMADHGDLIEEDDVYGEDTAAVTHDVDESAATFEADMLAPPDEDLIDYSDDEAQQPVKMQSPSVHEEAGVQMSFDLEETAAQVDDHVEDVQTQEDEQPLEPVATATEDLQTQDGAENLETVGSSADHDTQDAELRNADVERDIHADEEGGVALATDEHSQHDETAPDHHEEQQAETNEDHESVHHDIHQIELRPVTVNYAGNEYWLFKQHDLDDSGDFLLEDLSVAKSSIADLFQACRLSLGDDVSGEHEIGFRFDHLHNLELYEDNTACVAVSLERMVALYYTLQAQDGNEDPDCFYITLQFRPRFATLLADIAQYAEQGSGYSALDAAVSAGETHFSNVDSSASTDHDHVEWDEEENEEEDASSPASVHSVAQEAVEAEEDDEQESGDAEEQQEEEEEGEGEEGEEEHEESFNQEDTQQHEDAALSQELEQPRNAQEAEDAQDEESHDAQNAQDAQDAANLDSTDNAAASHTTEQNESERQPQLEAAAEQHAPAAQDERTPDQIAHEKQEAEDFVDYSDDEDEQENKSAQHEASPSSSTVQGDDLTEVQEPSLAPEHERHDHTSVDEADFEEHGDDTTLLTQTQYGDDADHYAFQDYTESYEQGDPFQDYQAEGTVGDPFEGDGSYIGDTNQDFADYNYQEMDGEINLGFDEQPLHEVNGSDYGEESYEAVENITHADALLDLDNAPEWAVDADPASNLPGEDAVLLHDDTTALEDEEGGVAEQPGATTSSAADLTLTSSKDHKPASPQGQKRSIDEVGDGIDDAPDSTGMAFSSPRKRVRC</sequence>
<evidence type="ECO:0000313" key="2">
    <source>
        <dbReference type="EMBL" id="KAJ4333230.1"/>
    </source>
</evidence>
<feature type="compositionally biased region" description="Acidic residues" evidence="1">
    <location>
        <begin position="832"/>
        <end position="841"/>
    </location>
</feature>
<dbReference type="Pfam" id="PF10336">
    <property type="entry name" value="DUF2420"/>
    <property type="match status" value="1"/>
</dbReference>
<feature type="compositionally biased region" description="Polar residues" evidence="1">
    <location>
        <begin position="606"/>
        <end position="616"/>
    </location>
</feature>
<dbReference type="Proteomes" id="UP001140562">
    <property type="component" value="Unassembled WGS sequence"/>
</dbReference>
<feature type="compositionally biased region" description="Basic and acidic residues" evidence="1">
    <location>
        <begin position="571"/>
        <end position="586"/>
    </location>
</feature>
<gene>
    <name evidence="2" type="ORF">N0V87_007786</name>
</gene>
<feature type="compositionally biased region" description="Low complexity" evidence="1">
    <location>
        <begin position="524"/>
        <end position="535"/>
    </location>
</feature>
<reference evidence="2" key="1">
    <citation type="submission" date="2022-10" db="EMBL/GenBank/DDBJ databases">
        <title>Tapping the CABI collections for fungal endophytes: first genome assemblies for Collariella, Neodidymelliopsis, Ascochyta clinopodiicola, Didymella pomorum, Didymosphaeria variabile, Neocosmospora piperis and Neocucurbitaria cava.</title>
        <authorList>
            <person name="Hill R."/>
        </authorList>
    </citation>
    <scope>NUCLEOTIDE SEQUENCE</scope>
    <source>
        <strain evidence="2">IMI 360193</strain>
    </source>
</reference>
<name>A0A9W8WU97_9PLEO</name>
<feature type="compositionally biased region" description="Acidic residues" evidence="1">
    <location>
        <begin position="426"/>
        <end position="437"/>
    </location>
</feature>
<feature type="compositionally biased region" description="Acidic residues" evidence="1">
    <location>
        <begin position="587"/>
        <end position="599"/>
    </location>
</feature>
<accession>A0A9W8WU97</accession>
<feature type="region of interest" description="Disordered" evidence="1">
    <location>
        <begin position="228"/>
        <end position="259"/>
    </location>
</feature>